<protein>
    <recommendedName>
        <fullName evidence="6">DUF4378 domain-containing protein</fullName>
    </recommendedName>
</protein>
<feature type="compositionally biased region" description="Polar residues" evidence="1">
    <location>
        <begin position="502"/>
        <end position="517"/>
    </location>
</feature>
<dbReference type="Proteomes" id="UP000796880">
    <property type="component" value="Unassembled WGS sequence"/>
</dbReference>
<reference evidence="4" key="1">
    <citation type="submission" date="2020-03" db="EMBL/GenBank/DDBJ databases">
        <title>A high-quality chromosome-level genome assembly of a woody plant with both climbing and erect habits, Rhamnella rubrinervis.</title>
        <authorList>
            <person name="Lu Z."/>
            <person name="Yang Y."/>
            <person name="Zhu X."/>
            <person name="Sun Y."/>
        </authorList>
    </citation>
    <scope>NUCLEOTIDE SEQUENCE</scope>
    <source>
        <strain evidence="4">BYM</strain>
        <tissue evidence="4">Leaf</tissue>
    </source>
</reference>
<feature type="region of interest" description="Disordered" evidence="1">
    <location>
        <begin position="47"/>
        <end position="104"/>
    </location>
</feature>
<comment type="caution">
    <text evidence="4">The sequence shown here is derived from an EMBL/GenBank/DDBJ whole genome shotgun (WGS) entry which is preliminary data.</text>
</comment>
<evidence type="ECO:0000313" key="4">
    <source>
        <dbReference type="EMBL" id="KAF3449194.1"/>
    </source>
</evidence>
<dbReference type="Pfam" id="PF12552">
    <property type="entry name" value="DUF3741"/>
    <property type="match status" value="1"/>
</dbReference>
<feature type="compositionally biased region" description="Polar residues" evidence="1">
    <location>
        <begin position="571"/>
        <end position="581"/>
    </location>
</feature>
<evidence type="ECO:0000259" key="3">
    <source>
        <dbReference type="Pfam" id="PF14309"/>
    </source>
</evidence>
<dbReference type="AlphaFoldDB" id="A0A8K0MK86"/>
<dbReference type="PANTHER" id="PTHR47071:SF9">
    <property type="entry name" value="TRM32-LIKE PROTEIN (DUF3741)"/>
    <property type="match status" value="1"/>
</dbReference>
<feature type="compositionally biased region" description="Basic and acidic residues" evidence="1">
    <location>
        <begin position="561"/>
        <end position="570"/>
    </location>
</feature>
<accession>A0A8K0MK86</accession>
<sequence length="783" mass="88299">MGKNLQQKNSGISSQNNTWHAGCAWGMFHVINYHQWRHVKKRLNYKRGGGDKHMAAGNPENDRNASSANNKVEEEDDDDAERHKSTAKEKMEEESSPPKDGSIKARVIELAAEEVSKMMKGQEQHRRNSTNPRRSLKRTLSIHHHLEPEISDPLDEILKDESNLNKASNLDSPPENSCEGATKDSNLVGSSDEVDKHEKKTVENESAAEGKLDNIMQDMLKQPNVDPSFYSSKEFMDVLDLISANKELLLKILHDPRSPLAHYFHRQQALSTKMGLTKSESFPVHGCSWGRQASGPEHNHQCSASLAKEEVIKSENQKVATTSSQASAQLVKNQGENQVVSKRFKDLKQKIKHVIEDSKKEERRRISMDAILHKIPHGQTLSDQKLEEIDSQLKKPAMNREGKNSATSGYENSFLSPSVKRKQVRHMRRTSSLNESIDRYCQLYENTFSQEAKQHTPDNLKVRTKEAGSTIPAVPKHLARILSLPDLESYVYQSQESYCTFSSEAPSRSSVDNNVGLGSSFVERTSPDDAESMKSVMQENSEEVSEVSSLASSSLANVLDGPDKLDKQEQESSVVTAQPSESEWGIENVETPERDLVYDMRHLQVDANDKAEFSYVRDVLELSGFSGNGFLGTWHSEDQPVDPLVYEAVEGCLFLDPDCSGNEGGKCDHMLMFDLINEVLMEIYGRSYSYYPKPLSWLSHIRPMPVGHHVLSQVWELISCYLSLRPEVDKSLDYVLNADLAKGDGWMNLQFDTECVALELEDLVFDDILEELVFDDLLELLWT</sequence>
<feature type="region of interest" description="Disordered" evidence="1">
    <location>
        <begin position="502"/>
        <end position="583"/>
    </location>
</feature>
<feature type="compositionally biased region" description="Polar residues" evidence="1">
    <location>
        <begin position="165"/>
        <end position="175"/>
    </location>
</feature>
<feature type="region of interest" description="Disordered" evidence="1">
    <location>
        <begin position="165"/>
        <end position="211"/>
    </location>
</feature>
<dbReference type="PANTHER" id="PTHR47071">
    <property type="entry name" value="PROTEIN TRM32"/>
    <property type="match status" value="1"/>
</dbReference>
<evidence type="ECO:0000256" key="1">
    <source>
        <dbReference type="SAM" id="MobiDB-lite"/>
    </source>
</evidence>
<dbReference type="OrthoDB" id="758104at2759"/>
<dbReference type="EMBL" id="VOIH02000004">
    <property type="protein sequence ID" value="KAF3449194.1"/>
    <property type="molecule type" value="Genomic_DNA"/>
</dbReference>
<gene>
    <name evidence="4" type="ORF">FNV43_RR09922</name>
</gene>
<dbReference type="InterPro" id="IPR044257">
    <property type="entry name" value="TRM32-like"/>
</dbReference>
<name>A0A8K0MK86_9ROSA</name>
<organism evidence="4 5">
    <name type="scientific">Rhamnella rubrinervis</name>
    <dbReference type="NCBI Taxonomy" id="2594499"/>
    <lineage>
        <taxon>Eukaryota</taxon>
        <taxon>Viridiplantae</taxon>
        <taxon>Streptophyta</taxon>
        <taxon>Embryophyta</taxon>
        <taxon>Tracheophyta</taxon>
        <taxon>Spermatophyta</taxon>
        <taxon>Magnoliopsida</taxon>
        <taxon>eudicotyledons</taxon>
        <taxon>Gunneridae</taxon>
        <taxon>Pentapetalae</taxon>
        <taxon>rosids</taxon>
        <taxon>fabids</taxon>
        <taxon>Rosales</taxon>
        <taxon>Rhamnaceae</taxon>
        <taxon>rhamnoid group</taxon>
        <taxon>Rhamneae</taxon>
        <taxon>Rhamnella</taxon>
    </lineage>
</organism>
<dbReference type="InterPro" id="IPR025486">
    <property type="entry name" value="DUF4378"/>
</dbReference>
<dbReference type="InterPro" id="IPR022212">
    <property type="entry name" value="DUF3741"/>
</dbReference>
<evidence type="ECO:0000313" key="5">
    <source>
        <dbReference type="Proteomes" id="UP000796880"/>
    </source>
</evidence>
<feature type="compositionally biased region" description="Basic and acidic residues" evidence="1">
    <location>
        <begin position="80"/>
        <end position="104"/>
    </location>
</feature>
<feature type="compositionally biased region" description="Low complexity" evidence="1">
    <location>
        <begin position="546"/>
        <end position="559"/>
    </location>
</feature>
<feature type="domain" description="DUF4378" evidence="3">
    <location>
        <begin position="612"/>
        <end position="771"/>
    </location>
</feature>
<feature type="compositionally biased region" description="Basic and acidic residues" evidence="1">
    <location>
        <begin position="193"/>
        <end position="211"/>
    </location>
</feature>
<keyword evidence="5" id="KW-1185">Reference proteome</keyword>
<feature type="domain" description="DUF3741" evidence="2">
    <location>
        <begin position="221"/>
        <end position="258"/>
    </location>
</feature>
<evidence type="ECO:0000259" key="2">
    <source>
        <dbReference type="Pfam" id="PF12552"/>
    </source>
</evidence>
<dbReference type="Pfam" id="PF14309">
    <property type="entry name" value="DUF4378"/>
    <property type="match status" value="1"/>
</dbReference>
<proteinExistence type="predicted"/>
<evidence type="ECO:0008006" key="6">
    <source>
        <dbReference type="Google" id="ProtNLM"/>
    </source>
</evidence>